<dbReference type="InterPro" id="IPR029060">
    <property type="entry name" value="PIN-like_dom_sf"/>
</dbReference>
<dbReference type="Pfam" id="PF01850">
    <property type="entry name" value="PIN"/>
    <property type="match status" value="1"/>
</dbReference>
<reference evidence="9" key="3">
    <citation type="submission" date="2016-12" db="EMBL/GenBank/DDBJ databases">
        <title>Annotation of the draft genome assembly of Crocosphaera watsonii WH 8501.</title>
        <authorList>
            <consortium name="US DOE Joint Genome Institute (JGI-ORNL)"/>
            <person name="Larimer F."/>
            <person name="Land M."/>
        </authorList>
    </citation>
    <scope>NUCLEOTIDE SEQUENCE</scope>
    <source>
        <strain evidence="9">WH 8501</strain>
    </source>
</reference>
<dbReference type="RefSeq" id="WP_007307462.1">
    <property type="nucleotide sequence ID" value="NZ_AADV02000117.1"/>
</dbReference>
<comment type="caution">
    <text evidence="9">The sequence shown here is derived from an EMBL/GenBank/DDBJ whole genome shotgun (WGS) entry which is preliminary data.</text>
</comment>
<dbReference type="Proteomes" id="UP000003922">
    <property type="component" value="Unassembled WGS sequence"/>
</dbReference>
<evidence type="ECO:0000256" key="2">
    <source>
        <dbReference type="ARBA" id="ARBA00022649"/>
    </source>
</evidence>
<comment type="cofactor">
    <cofactor evidence="1">
        <name>Mg(2+)</name>
        <dbReference type="ChEBI" id="CHEBI:18420"/>
    </cofactor>
</comment>
<reference evidence="9" key="2">
    <citation type="submission" date="2005-06" db="EMBL/GenBank/DDBJ databases">
        <title>Sequencing of the draft genome and assembly of Crocosphaera watsonii WH 8501.</title>
        <authorList>
            <consortium name="US DOE Joint Genome Institute (JGI-PGF)"/>
            <person name="Copeland A."/>
            <person name="Lucas S."/>
            <person name="Lapidus A."/>
            <person name="Barry K."/>
            <person name="Detter C."/>
            <person name="Glavina T."/>
            <person name="Hammon N."/>
            <person name="Israni S."/>
            <person name="Pitluck S."/>
            <person name="Richardson P."/>
        </authorList>
    </citation>
    <scope>NUCLEOTIDE SEQUENCE [LARGE SCALE GENOMIC DNA]</scope>
    <source>
        <strain evidence="9">WH 8501</strain>
    </source>
</reference>
<proteinExistence type="inferred from homology"/>
<comment type="similarity">
    <text evidence="7">Belongs to the PINc/VapC protein family.</text>
</comment>
<sequence>MTYLLDTCTVSDFARGEINTLRYIKLMTPSDVFISAITLMEINYGMLLNPERTAKIRLVMEDFLDSITILPLREREANEAAKIRTILKAQGTPIGAYDLLIAATAKVHYLTVVTSNVKEFERVPELNVVNWRTK</sequence>
<dbReference type="EMBL" id="AADV02000117">
    <property type="protein sequence ID" value="EAM48778.1"/>
    <property type="molecule type" value="Genomic_DNA"/>
</dbReference>
<evidence type="ECO:0000256" key="6">
    <source>
        <dbReference type="ARBA" id="ARBA00022842"/>
    </source>
</evidence>
<dbReference type="InterPro" id="IPR002716">
    <property type="entry name" value="PIN_dom"/>
</dbReference>
<dbReference type="GO" id="GO:0016787">
    <property type="term" value="F:hydrolase activity"/>
    <property type="evidence" value="ECO:0007669"/>
    <property type="project" value="UniProtKB-KW"/>
</dbReference>
<keyword evidence="3" id="KW-0540">Nuclease</keyword>
<gene>
    <name evidence="9" type="ORF">CwatDRAFT_1447</name>
</gene>
<evidence type="ECO:0000256" key="1">
    <source>
        <dbReference type="ARBA" id="ARBA00001946"/>
    </source>
</evidence>
<dbReference type="OrthoDB" id="9796690at2"/>
<dbReference type="GO" id="GO:0004518">
    <property type="term" value="F:nuclease activity"/>
    <property type="evidence" value="ECO:0007669"/>
    <property type="project" value="UniProtKB-KW"/>
</dbReference>
<evidence type="ECO:0000256" key="5">
    <source>
        <dbReference type="ARBA" id="ARBA00022801"/>
    </source>
</evidence>
<dbReference type="AlphaFoldDB" id="Q4BXZ5"/>
<evidence type="ECO:0000313" key="10">
    <source>
        <dbReference type="Proteomes" id="UP000003922"/>
    </source>
</evidence>
<evidence type="ECO:0000256" key="7">
    <source>
        <dbReference type="ARBA" id="ARBA00038093"/>
    </source>
</evidence>
<dbReference type="InterPro" id="IPR050556">
    <property type="entry name" value="Type_II_TA_system_RNase"/>
</dbReference>
<keyword evidence="6" id="KW-0460">Magnesium</keyword>
<dbReference type="SUPFAM" id="SSF88723">
    <property type="entry name" value="PIN domain-like"/>
    <property type="match status" value="1"/>
</dbReference>
<dbReference type="PANTHER" id="PTHR33653:SF1">
    <property type="entry name" value="RIBONUCLEASE VAPC2"/>
    <property type="match status" value="1"/>
</dbReference>
<keyword evidence="2" id="KW-1277">Toxin-antitoxin system</keyword>
<accession>Q4BXZ5</accession>
<keyword evidence="5" id="KW-0378">Hydrolase</keyword>
<name>Q4BXZ5_CROWT</name>
<keyword evidence="10" id="KW-1185">Reference proteome</keyword>
<dbReference type="Gene3D" id="3.40.50.1010">
    <property type="entry name" value="5'-nuclease"/>
    <property type="match status" value="1"/>
</dbReference>
<dbReference type="GO" id="GO:0046872">
    <property type="term" value="F:metal ion binding"/>
    <property type="evidence" value="ECO:0007669"/>
    <property type="project" value="UniProtKB-KW"/>
</dbReference>
<evidence type="ECO:0000256" key="4">
    <source>
        <dbReference type="ARBA" id="ARBA00022723"/>
    </source>
</evidence>
<reference evidence="9" key="1">
    <citation type="submission" date="2004-02" db="EMBL/GenBank/DDBJ databases">
        <authorList>
            <consortium name="DOE Joint Genome Institute"/>
        </authorList>
    </citation>
    <scope>NUCLEOTIDE SEQUENCE [LARGE SCALE GENOMIC DNA]</scope>
    <source>
        <strain evidence="9">WH 8501</strain>
    </source>
</reference>
<keyword evidence="4" id="KW-0479">Metal-binding</keyword>
<evidence type="ECO:0000313" key="9">
    <source>
        <dbReference type="EMBL" id="EAM48778.1"/>
    </source>
</evidence>
<dbReference type="KEGG" id="cwa:CwatDRAFT_1447"/>
<dbReference type="CDD" id="cd18750">
    <property type="entry name" value="PIN_VapC4-5_FitB-like"/>
    <property type="match status" value="1"/>
</dbReference>
<dbReference type="PANTHER" id="PTHR33653">
    <property type="entry name" value="RIBONUCLEASE VAPC2"/>
    <property type="match status" value="1"/>
</dbReference>
<feature type="domain" description="PIN" evidence="8">
    <location>
        <begin position="3"/>
        <end position="125"/>
    </location>
</feature>
<evidence type="ECO:0000259" key="8">
    <source>
        <dbReference type="Pfam" id="PF01850"/>
    </source>
</evidence>
<protein>
    <submittedName>
        <fullName evidence="9">PilT protein, N-terminal</fullName>
    </submittedName>
</protein>
<organism evidence="9 10">
    <name type="scientific">Crocosphaera watsonii WH 8501</name>
    <dbReference type="NCBI Taxonomy" id="165597"/>
    <lineage>
        <taxon>Bacteria</taxon>
        <taxon>Bacillati</taxon>
        <taxon>Cyanobacteriota</taxon>
        <taxon>Cyanophyceae</taxon>
        <taxon>Oscillatoriophycideae</taxon>
        <taxon>Chroococcales</taxon>
        <taxon>Aphanothecaceae</taxon>
        <taxon>Crocosphaera</taxon>
    </lineage>
</organism>
<evidence type="ECO:0000256" key="3">
    <source>
        <dbReference type="ARBA" id="ARBA00022722"/>
    </source>
</evidence>